<protein>
    <recommendedName>
        <fullName evidence="4">Outer membrane protein beta-barrel domain-containing protein</fullName>
    </recommendedName>
</protein>
<organism evidence="2 3">
    <name type="scientific">Candidatus Ordinivivax streblomastigis</name>
    <dbReference type="NCBI Taxonomy" id="2540710"/>
    <lineage>
        <taxon>Bacteria</taxon>
        <taxon>Pseudomonadati</taxon>
        <taxon>Bacteroidota</taxon>
        <taxon>Bacteroidia</taxon>
        <taxon>Bacteroidales</taxon>
        <taxon>Candidatus Ordinivivax</taxon>
    </lineage>
</organism>
<gene>
    <name evidence="2" type="ORF">EZS26_002174</name>
</gene>
<dbReference type="Gene3D" id="2.40.160.20">
    <property type="match status" value="1"/>
</dbReference>
<name>A0A5M8NZW4_9BACT</name>
<reference evidence="2 3" key="1">
    <citation type="submission" date="2019-03" db="EMBL/GenBank/DDBJ databases">
        <title>Single cell metagenomics reveals metabolic interactions within the superorganism composed of flagellate Streblomastix strix and complex community of Bacteroidetes bacteria on its surface.</title>
        <authorList>
            <person name="Treitli S.C."/>
            <person name="Kolisko M."/>
            <person name="Husnik F."/>
            <person name="Keeling P."/>
            <person name="Hampl V."/>
        </authorList>
    </citation>
    <scope>NUCLEOTIDE SEQUENCE [LARGE SCALE GENOMIC DNA]</scope>
    <source>
        <strain evidence="2">St1</strain>
    </source>
</reference>
<keyword evidence="1" id="KW-0732">Signal</keyword>
<evidence type="ECO:0008006" key="4">
    <source>
        <dbReference type="Google" id="ProtNLM"/>
    </source>
</evidence>
<dbReference type="EMBL" id="SNRX01000015">
    <property type="protein sequence ID" value="KAA6301709.1"/>
    <property type="molecule type" value="Genomic_DNA"/>
</dbReference>
<evidence type="ECO:0000313" key="3">
    <source>
        <dbReference type="Proteomes" id="UP000324575"/>
    </source>
</evidence>
<sequence>MKKQLFLLLWLIVSCSAYSQRTEYRKVYLSISGGLDFPIGQSDTKLFDSDFILPFAKNGWGGSFEGAYFFTPNYGVGVKYHLYLADYKKKSLSQILWDVNENIKHVPIDKFTTIRFDEMTHYVGPALFGRWIFGKTRWSALANVGVGCVYNKLSKIKQKIDYGPLKIDYGILWFGQFPYPERRGFAISPGTTFGATCSAGINYQIIPAIGIHVSVNGMFASISKINTDESITPDFSRKLNRIGLAAGLNCSF</sequence>
<dbReference type="PROSITE" id="PS51257">
    <property type="entry name" value="PROKAR_LIPOPROTEIN"/>
    <property type="match status" value="1"/>
</dbReference>
<feature type="signal peptide" evidence="1">
    <location>
        <begin position="1"/>
        <end position="19"/>
    </location>
</feature>
<evidence type="ECO:0000256" key="1">
    <source>
        <dbReference type="SAM" id="SignalP"/>
    </source>
</evidence>
<evidence type="ECO:0000313" key="2">
    <source>
        <dbReference type="EMBL" id="KAA6301709.1"/>
    </source>
</evidence>
<dbReference type="InterPro" id="IPR011250">
    <property type="entry name" value="OMP/PagP_B-barrel"/>
</dbReference>
<feature type="chain" id="PRO_5024333820" description="Outer membrane protein beta-barrel domain-containing protein" evidence="1">
    <location>
        <begin position="20"/>
        <end position="252"/>
    </location>
</feature>
<proteinExistence type="predicted"/>
<dbReference type="AlphaFoldDB" id="A0A5M8NZW4"/>
<dbReference type="SUPFAM" id="SSF56925">
    <property type="entry name" value="OMPA-like"/>
    <property type="match status" value="1"/>
</dbReference>
<dbReference type="Proteomes" id="UP000324575">
    <property type="component" value="Unassembled WGS sequence"/>
</dbReference>
<accession>A0A5M8NZW4</accession>
<comment type="caution">
    <text evidence="2">The sequence shown here is derived from an EMBL/GenBank/DDBJ whole genome shotgun (WGS) entry which is preliminary data.</text>
</comment>